<dbReference type="SUPFAM" id="SSF55729">
    <property type="entry name" value="Acyl-CoA N-acyltransferases (Nat)"/>
    <property type="match status" value="1"/>
</dbReference>
<name>A0ABR4LY67_9EURO</name>
<accession>A0ABR4LY67</accession>
<gene>
    <name evidence="1" type="ORF">BJX67DRAFT_379018</name>
</gene>
<proteinExistence type="predicted"/>
<evidence type="ECO:0000313" key="1">
    <source>
        <dbReference type="EMBL" id="KAL2869464.1"/>
    </source>
</evidence>
<dbReference type="InterPro" id="IPR016181">
    <property type="entry name" value="Acyl_CoA_acyltransferase"/>
</dbReference>
<reference evidence="1 2" key="1">
    <citation type="submission" date="2024-07" db="EMBL/GenBank/DDBJ databases">
        <title>Section-level genome sequencing and comparative genomics of Aspergillus sections Usti and Cavernicolus.</title>
        <authorList>
            <consortium name="Lawrence Berkeley National Laboratory"/>
            <person name="Nybo J.L."/>
            <person name="Vesth T.C."/>
            <person name="Theobald S."/>
            <person name="Frisvad J.C."/>
            <person name="Larsen T.O."/>
            <person name="Kjaerboelling I."/>
            <person name="Rothschild-Mancinelli K."/>
            <person name="Lyhne E.K."/>
            <person name="Kogle M.E."/>
            <person name="Barry K."/>
            <person name="Clum A."/>
            <person name="Na H."/>
            <person name="Ledsgaard L."/>
            <person name="Lin J."/>
            <person name="Lipzen A."/>
            <person name="Kuo A."/>
            <person name="Riley R."/>
            <person name="Mondo S."/>
            <person name="Labutti K."/>
            <person name="Haridas S."/>
            <person name="Pangalinan J."/>
            <person name="Salamov A.A."/>
            <person name="Simmons B.A."/>
            <person name="Magnuson J.K."/>
            <person name="Chen J."/>
            <person name="Drula E."/>
            <person name="Henrissat B."/>
            <person name="Wiebenga A."/>
            <person name="Lubbers R.J."/>
            <person name="Gomes A.C."/>
            <person name="Macurrencykelacurrency M.R."/>
            <person name="Stajich J."/>
            <person name="Grigoriev I.V."/>
            <person name="Mortensen U.H."/>
            <person name="De Vries R.P."/>
            <person name="Baker S.E."/>
            <person name="Andersen M.R."/>
        </authorList>
    </citation>
    <scope>NUCLEOTIDE SEQUENCE [LARGE SCALE GENOMIC DNA]</scope>
    <source>
        <strain evidence="1 2">CBS 449.75</strain>
    </source>
</reference>
<dbReference type="Gene3D" id="3.40.630.30">
    <property type="match status" value="1"/>
</dbReference>
<dbReference type="RefSeq" id="XP_070888443.1">
    <property type="nucleotide sequence ID" value="XM_071032466.1"/>
</dbReference>
<comment type="caution">
    <text evidence="1">The sequence shown here is derived from an EMBL/GenBank/DDBJ whole genome shotgun (WGS) entry which is preliminary data.</text>
</comment>
<dbReference type="PANTHER" id="PTHR42791">
    <property type="entry name" value="GNAT FAMILY ACETYLTRANSFERASE"/>
    <property type="match status" value="1"/>
</dbReference>
<dbReference type="GeneID" id="98147538"/>
<dbReference type="Proteomes" id="UP001610432">
    <property type="component" value="Unassembled WGS sequence"/>
</dbReference>
<protein>
    <recommendedName>
        <fullName evidence="3">N-acetyltransferase domain-containing protein</fullName>
    </recommendedName>
</protein>
<organism evidence="1 2">
    <name type="scientific">Aspergillus lucknowensis</name>
    <dbReference type="NCBI Taxonomy" id="176173"/>
    <lineage>
        <taxon>Eukaryota</taxon>
        <taxon>Fungi</taxon>
        <taxon>Dikarya</taxon>
        <taxon>Ascomycota</taxon>
        <taxon>Pezizomycotina</taxon>
        <taxon>Eurotiomycetes</taxon>
        <taxon>Eurotiomycetidae</taxon>
        <taxon>Eurotiales</taxon>
        <taxon>Aspergillaceae</taxon>
        <taxon>Aspergillus</taxon>
        <taxon>Aspergillus subgen. Nidulantes</taxon>
    </lineage>
</organism>
<dbReference type="PANTHER" id="PTHR42791:SF2">
    <property type="entry name" value="N-ACETYLTRANSFERASE DOMAIN-CONTAINING PROTEIN"/>
    <property type="match status" value="1"/>
</dbReference>
<dbReference type="InterPro" id="IPR052523">
    <property type="entry name" value="Trichothecene_AcTrans"/>
</dbReference>
<keyword evidence="2" id="KW-1185">Reference proteome</keyword>
<sequence length="244" mass="27374">MQLRQATPDDLEAMTEVMVSAFPMDPQWDYRFPLRQEYPKDHWQCTRVMLSGFLRRDHFVVNVIVAPESEDGGGSRNAVSLAVWELQYEEAGELCLPGCDERRDANPAHMKAFDGALSAAKQQYFDSVYGDRQVHLWILGTHPQYQRHGFGTKQCVWGMEFAKAHAAPVTVFSSPMGGALYASLGFRTLGQVVVQVEGEEEKLTIGAMIYEDGRRSSHKYVGGVLGWKHCRLLLSLLRGVGSHP</sequence>
<evidence type="ECO:0008006" key="3">
    <source>
        <dbReference type="Google" id="ProtNLM"/>
    </source>
</evidence>
<evidence type="ECO:0000313" key="2">
    <source>
        <dbReference type="Proteomes" id="UP001610432"/>
    </source>
</evidence>
<dbReference type="EMBL" id="JBFXLQ010000009">
    <property type="protein sequence ID" value="KAL2869464.1"/>
    <property type="molecule type" value="Genomic_DNA"/>
</dbReference>